<dbReference type="SUPFAM" id="SSF55961">
    <property type="entry name" value="Bet v1-like"/>
    <property type="match status" value="1"/>
</dbReference>
<name>A0ABT8S3Q7_9BURK</name>
<accession>A0ABT8S3Q7</accession>
<dbReference type="Pfam" id="PF10604">
    <property type="entry name" value="Polyketide_cyc2"/>
    <property type="match status" value="1"/>
</dbReference>
<dbReference type="InterPro" id="IPR019587">
    <property type="entry name" value="Polyketide_cyclase/dehydratase"/>
</dbReference>
<comment type="caution">
    <text evidence="1">The sequence shown here is derived from an EMBL/GenBank/DDBJ whole genome shotgun (WGS) entry which is preliminary data.</text>
</comment>
<proteinExistence type="predicted"/>
<dbReference type="Gene3D" id="3.30.530.20">
    <property type="match status" value="1"/>
</dbReference>
<dbReference type="RefSeq" id="WP_301810310.1">
    <property type="nucleotide sequence ID" value="NZ_JAUJZH010000009.1"/>
</dbReference>
<evidence type="ECO:0000313" key="1">
    <source>
        <dbReference type="EMBL" id="MDO1533559.1"/>
    </source>
</evidence>
<evidence type="ECO:0000313" key="2">
    <source>
        <dbReference type="Proteomes" id="UP001169027"/>
    </source>
</evidence>
<dbReference type="InterPro" id="IPR023393">
    <property type="entry name" value="START-like_dom_sf"/>
</dbReference>
<organism evidence="1 2">
    <name type="scientific">Variovorax ginsengisoli</name>
    <dbReference type="NCBI Taxonomy" id="363844"/>
    <lineage>
        <taxon>Bacteria</taxon>
        <taxon>Pseudomonadati</taxon>
        <taxon>Pseudomonadota</taxon>
        <taxon>Betaproteobacteria</taxon>
        <taxon>Burkholderiales</taxon>
        <taxon>Comamonadaceae</taxon>
        <taxon>Variovorax</taxon>
    </lineage>
</organism>
<keyword evidence="2" id="KW-1185">Reference proteome</keyword>
<dbReference type="CDD" id="cd07821">
    <property type="entry name" value="PYR_PYL_RCAR_like"/>
    <property type="match status" value="1"/>
</dbReference>
<gene>
    <name evidence="1" type="ORF">Q2T77_14780</name>
</gene>
<protein>
    <submittedName>
        <fullName evidence="1">SRPBCC family protein</fullName>
    </submittedName>
</protein>
<sequence length="164" mass="18667">MEASMHFQCRPVDAAFFDTAPMLFSNVVDLDALPSKVFAIFEDGESWPHWFHAIHKLVWTSEKPYGVGSTRTASLATVSIDEHFFIWEPGRRMAFYATGTSMPLAHALAEDYQLEEIEPGKTRFNYRVAMEPHLMVSLGGPLSKMYFESMFESACKNLKAYVKQ</sequence>
<dbReference type="EMBL" id="JAUKVY010000009">
    <property type="protein sequence ID" value="MDO1533559.1"/>
    <property type="molecule type" value="Genomic_DNA"/>
</dbReference>
<reference evidence="1" key="1">
    <citation type="submission" date="2023-06" db="EMBL/GenBank/DDBJ databases">
        <authorList>
            <person name="Jiang Y."/>
            <person name="Liu Q."/>
        </authorList>
    </citation>
    <scope>NUCLEOTIDE SEQUENCE</scope>
    <source>
        <strain evidence="1">CGMCC 1.12090</strain>
    </source>
</reference>
<dbReference type="Proteomes" id="UP001169027">
    <property type="component" value="Unassembled WGS sequence"/>
</dbReference>